<keyword evidence="2" id="KW-0805">Transcription regulation</keyword>
<feature type="region of interest" description="Disordered" evidence="6">
    <location>
        <begin position="284"/>
        <end position="310"/>
    </location>
</feature>
<dbReference type="InterPro" id="IPR001138">
    <property type="entry name" value="Zn2Cys6_DnaBD"/>
</dbReference>
<dbReference type="Proteomes" id="UP000094020">
    <property type="component" value="Chromosome 8"/>
</dbReference>
<gene>
    <name evidence="8" type="ORF">I206_106166</name>
</gene>
<feature type="compositionally biased region" description="Low complexity" evidence="6">
    <location>
        <begin position="12"/>
        <end position="39"/>
    </location>
</feature>
<evidence type="ECO:0000256" key="4">
    <source>
        <dbReference type="ARBA" id="ARBA00023163"/>
    </source>
</evidence>
<feature type="domain" description="Zn(2)-C6 fungal-type" evidence="7">
    <location>
        <begin position="126"/>
        <end position="157"/>
    </location>
</feature>
<feature type="region of interest" description="Disordered" evidence="6">
    <location>
        <begin position="1"/>
        <end position="102"/>
    </location>
</feature>
<dbReference type="SMART" id="SM00066">
    <property type="entry name" value="GAL4"/>
    <property type="match status" value="1"/>
</dbReference>
<evidence type="ECO:0000256" key="5">
    <source>
        <dbReference type="ARBA" id="ARBA00023242"/>
    </source>
</evidence>
<dbReference type="PROSITE" id="PS50048">
    <property type="entry name" value="ZN2_CY6_FUNGAL_2"/>
    <property type="match status" value="1"/>
</dbReference>
<dbReference type="AlphaFoldDB" id="A0AAJ8LAQ5"/>
<dbReference type="EMBL" id="CP144526">
    <property type="protein sequence ID" value="WWC72205.1"/>
    <property type="molecule type" value="Genomic_DNA"/>
</dbReference>
<dbReference type="PANTHER" id="PTHR31845:SF33">
    <property type="entry name" value="ZN(II)2CYS6 TRANSCRIPTION FACTOR (EUROFUNG)"/>
    <property type="match status" value="1"/>
</dbReference>
<evidence type="ECO:0000256" key="3">
    <source>
        <dbReference type="ARBA" id="ARBA00023125"/>
    </source>
</evidence>
<dbReference type="InterPro" id="IPR051089">
    <property type="entry name" value="prtT"/>
</dbReference>
<feature type="compositionally biased region" description="Pro residues" evidence="6">
    <location>
        <begin position="242"/>
        <end position="257"/>
    </location>
</feature>
<evidence type="ECO:0000313" key="8">
    <source>
        <dbReference type="EMBL" id="WWC72205.1"/>
    </source>
</evidence>
<proteinExistence type="predicted"/>
<protein>
    <recommendedName>
        <fullName evidence="7">Zn(2)-C6 fungal-type domain-containing protein</fullName>
    </recommendedName>
</protein>
<dbReference type="SUPFAM" id="SSF57701">
    <property type="entry name" value="Zn2/Cys6 DNA-binding domain"/>
    <property type="match status" value="1"/>
</dbReference>
<feature type="compositionally biased region" description="Pro residues" evidence="6">
    <location>
        <begin position="40"/>
        <end position="50"/>
    </location>
</feature>
<dbReference type="GeneID" id="30173360"/>
<name>A0AAJ8LAQ5_9TREE</name>
<keyword evidence="4" id="KW-0804">Transcription</keyword>
<keyword evidence="3" id="KW-0238">DNA-binding</keyword>
<dbReference type="Pfam" id="PF00172">
    <property type="entry name" value="Zn_clus"/>
    <property type="match status" value="1"/>
</dbReference>
<evidence type="ECO:0000256" key="1">
    <source>
        <dbReference type="ARBA" id="ARBA00004123"/>
    </source>
</evidence>
<comment type="subcellular location">
    <subcellularLocation>
        <location evidence="1">Nucleus</location>
    </subcellularLocation>
</comment>
<organism evidence="8 9">
    <name type="scientific">Kwoniella pini CBS 10737</name>
    <dbReference type="NCBI Taxonomy" id="1296096"/>
    <lineage>
        <taxon>Eukaryota</taxon>
        <taxon>Fungi</taxon>
        <taxon>Dikarya</taxon>
        <taxon>Basidiomycota</taxon>
        <taxon>Agaricomycotina</taxon>
        <taxon>Tremellomycetes</taxon>
        <taxon>Tremellales</taxon>
        <taxon>Cryptococcaceae</taxon>
        <taxon>Kwoniella</taxon>
    </lineage>
</organism>
<evidence type="ECO:0000259" key="7">
    <source>
        <dbReference type="PROSITE" id="PS50048"/>
    </source>
</evidence>
<dbReference type="GO" id="GO:0008270">
    <property type="term" value="F:zinc ion binding"/>
    <property type="evidence" value="ECO:0007669"/>
    <property type="project" value="InterPro"/>
</dbReference>
<accession>A0AAJ8LAQ5</accession>
<dbReference type="RefSeq" id="XP_070059366.1">
    <property type="nucleotide sequence ID" value="XM_070203265.1"/>
</dbReference>
<reference evidence="8" key="1">
    <citation type="submission" date="2013-07" db="EMBL/GenBank/DDBJ databases">
        <authorList>
            <consortium name="The Broad Institute Genome Sequencing Platform"/>
            <person name="Cuomo C."/>
            <person name="Litvintseva A."/>
            <person name="Chen Y."/>
            <person name="Heitman J."/>
            <person name="Sun S."/>
            <person name="Springer D."/>
            <person name="Dromer F."/>
            <person name="Young S.K."/>
            <person name="Zeng Q."/>
            <person name="Gargeya S."/>
            <person name="Fitzgerald M."/>
            <person name="Abouelleil A."/>
            <person name="Alvarado L."/>
            <person name="Berlin A.M."/>
            <person name="Chapman S.B."/>
            <person name="Dewar J."/>
            <person name="Goldberg J."/>
            <person name="Griggs A."/>
            <person name="Gujja S."/>
            <person name="Hansen M."/>
            <person name="Howarth C."/>
            <person name="Imamovic A."/>
            <person name="Larimer J."/>
            <person name="McCowan C."/>
            <person name="Murphy C."/>
            <person name="Pearson M."/>
            <person name="Priest M."/>
            <person name="Roberts A."/>
            <person name="Saif S."/>
            <person name="Shea T."/>
            <person name="Sykes S."/>
            <person name="Wortman J."/>
            <person name="Nusbaum C."/>
            <person name="Birren B."/>
        </authorList>
    </citation>
    <scope>NUCLEOTIDE SEQUENCE</scope>
    <source>
        <strain evidence="8">CBS 10737</strain>
    </source>
</reference>
<dbReference type="PANTHER" id="PTHR31845">
    <property type="entry name" value="FINGER DOMAIN PROTEIN, PUTATIVE-RELATED"/>
    <property type="match status" value="1"/>
</dbReference>
<reference evidence="8" key="2">
    <citation type="submission" date="2024-02" db="EMBL/GenBank/DDBJ databases">
        <title>Comparative genomics of Cryptococcus and Kwoniella reveals pathogenesis evolution and contrasting modes of karyotype evolution via chromosome fusion or intercentromeric recombination.</title>
        <authorList>
            <person name="Coelho M.A."/>
            <person name="David-Palma M."/>
            <person name="Shea T."/>
            <person name="Bowers K."/>
            <person name="McGinley-Smith S."/>
            <person name="Mohammad A.W."/>
            <person name="Gnirke A."/>
            <person name="Yurkov A.M."/>
            <person name="Nowrousian M."/>
            <person name="Sun S."/>
            <person name="Cuomo C.A."/>
            <person name="Heitman J."/>
        </authorList>
    </citation>
    <scope>NUCLEOTIDE SEQUENCE</scope>
    <source>
        <strain evidence="8">CBS 10737</strain>
    </source>
</reference>
<dbReference type="InterPro" id="IPR036864">
    <property type="entry name" value="Zn2-C6_fun-type_DNA-bd_sf"/>
</dbReference>
<evidence type="ECO:0000313" key="9">
    <source>
        <dbReference type="Proteomes" id="UP000094020"/>
    </source>
</evidence>
<dbReference type="GO" id="GO:0000976">
    <property type="term" value="F:transcription cis-regulatory region binding"/>
    <property type="evidence" value="ECO:0007669"/>
    <property type="project" value="TreeGrafter"/>
</dbReference>
<keyword evidence="9" id="KW-1185">Reference proteome</keyword>
<dbReference type="Gene3D" id="4.10.240.10">
    <property type="entry name" value="Zn(2)-C6 fungal-type DNA-binding domain"/>
    <property type="match status" value="1"/>
</dbReference>
<keyword evidence="5" id="KW-0539">Nucleus</keyword>
<sequence length="749" mass="82472">MNPTPAKRARRTSSPSSPSGSTSSLQQQRARPPTASPSRPTLPAPVPSNPPGSSSGSAGPFPPYAPGPSGWQSNWRSDHRRSFDAGSPNSTTSPKLAAEDIHHDEVSGGVIFTRDVNSRAPRSMMACTRCRRQKMKCDGPSQVPCRGCRQSGQPCIFEPRSRPKSISVIPSRPPPFHMTGRPGSPGLGFYPAGPQPAPPITSRLPPPGAETYAFRQAREPMPPPPATSLAALTSPYTQARHSPPPSSSASIAPPPAPLSSIPSQHPLPLQAIYHPPINVVHPPPFPTSSMVSQPPPPPPTQSSSTDSRLRHVESSLRHLHGVPAAIASLQQSMVQIQRHLLPKRSVPVHEVAWDNYRNRAWPLTPWLVGLRDTEGLPGMVVDILGRRSVIETDDYRKRECDALLLDVNSEVGRLTSERGDWSREEIRSLGVLATWINEPVYAAVSIAQARSAGLDKVFGPKKNHDDWREWIYLVIMDHLCHIPDYQPPVTRDPLAMAWREKLSLSPANDLNVRDRDSKLLAWLEYTEILAELQQLQSISRNAPLPPPSDTITEETILDDRRIRAMESWRKFQGRIEGWSRTWQVNSDPVLGLHHSYVTLFATSPAFFADERIWQELADSKEGYATLEIGREAATKVIQAICSVEIGRTLPYSFALFRPLLGLAIIHLMSLTLTPLPSTSSPLVGPPHLLSLLRQAYNAILTHQPIDRIPVQPGGLPCLLIEIVDSGRVELAKKVFGSELNRELWKKLVG</sequence>
<evidence type="ECO:0000256" key="6">
    <source>
        <dbReference type="SAM" id="MobiDB-lite"/>
    </source>
</evidence>
<dbReference type="CDD" id="cd00067">
    <property type="entry name" value="GAL4"/>
    <property type="match status" value="1"/>
</dbReference>
<evidence type="ECO:0000256" key="2">
    <source>
        <dbReference type="ARBA" id="ARBA00023015"/>
    </source>
</evidence>
<dbReference type="PROSITE" id="PS00463">
    <property type="entry name" value="ZN2_CY6_FUNGAL_1"/>
    <property type="match status" value="1"/>
</dbReference>
<dbReference type="GO" id="GO:0005634">
    <property type="term" value="C:nucleus"/>
    <property type="evidence" value="ECO:0007669"/>
    <property type="project" value="UniProtKB-SubCell"/>
</dbReference>
<dbReference type="GO" id="GO:0000981">
    <property type="term" value="F:DNA-binding transcription factor activity, RNA polymerase II-specific"/>
    <property type="evidence" value="ECO:0007669"/>
    <property type="project" value="InterPro"/>
</dbReference>
<feature type="region of interest" description="Disordered" evidence="6">
    <location>
        <begin position="235"/>
        <end position="267"/>
    </location>
</feature>
<dbReference type="KEGG" id="kpin:30173360"/>